<comment type="caution">
    <text evidence="1">The sequence shown here is derived from an EMBL/GenBank/DDBJ whole genome shotgun (WGS) entry which is preliminary data.</text>
</comment>
<protein>
    <submittedName>
        <fullName evidence="1">Uncharacterized protein</fullName>
    </submittedName>
</protein>
<dbReference type="Proteomes" id="UP001642464">
    <property type="component" value="Unassembled WGS sequence"/>
</dbReference>
<proteinExistence type="predicted"/>
<dbReference type="EMBL" id="CAXAMM010041973">
    <property type="protein sequence ID" value="CAK9102157.1"/>
    <property type="molecule type" value="Genomic_DNA"/>
</dbReference>
<gene>
    <name evidence="1" type="ORF">SCF082_LOCUS47751</name>
</gene>
<reference evidence="1 2" key="1">
    <citation type="submission" date="2024-02" db="EMBL/GenBank/DDBJ databases">
        <authorList>
            <person name="Chen Y."/>
            <person name="Shah S."/>
            <person name="Dougan E. K."/>
            <person name="Thang M."/>
            <person name="Chan C."/>
        </authorList>
    </citation>
    <scope>NUCLEOTIDE SEQUENCE [LARGE SCALE GENOMIC DNA]</scope>
</reference>
<sequence length="694" mass="78337">MPKCEVGHFQNRLESSLKMCLDNVKRACDGADIESLPRTHQFIRWQSKIRAWSSIKPDLSQQMDSFLQGYIDQAIGGASKHPDELHAHVLLVARLENISDIATQMPGFGDAAKIDGALKDAEECLEKHFEHIFESASQAANASVRAVLESPESDSVDFVVLKTVGKELKESRSAWESGLEAASKTHARVVKWYERLQGAATGWLDSLQERNKEMLDTVLLDTLNCFNGVSSAALTLSTQVVNGSATQSILQSLRVLIEVLQGFAWMDIAKDADAPNSTLDKLQKQVQEYSDELYRSLCTLLRTFLETSPVKRSLSKFLRAWKEFQGLSELIPVFQFLEDEQVSTKLEIRQVSETWISGFRASVASEPSLHDLDSFPAEDVNNILHAHDQLRPLLTGILPAGWNQAVERVQKSADDIKMLVFSCVDAPGNYKEKDFVLCTLEKWRGLMLLSLLKMFGPEEQVHEQVKREVLDDLGKVRDMIGNPTERQSAADTLVKLALLELKSSAFNEAQRLWQQYQCLLTTRNFEDDQTIQLQLEDFDFTGLKDLLGERPEKESAESTLSKTFHLRLGRIESTVRERLSLAKRSVHEPEIFAREFRKLKAADAELGDYLKLYKEMDLRAEVEKVGVHGAEHFQLLLVKIKAELEEKNYDACLNHADELQCLVSKWEGVDILTRTQLSEAEVALKKAGFTPRSI</sequence>
<organism evidence="1 2">
    <name type="scientific">Durusdinium trenchii</name>
    <dbReference type="NCBI Taxonomy" id="1381693"/>
    <lineage>
        <taxon>Eukaryota</taxon>
        <taxon>Sar</taxon>
        <taxon>Alveolata</taxon>
        <taxon>Dinophyceae</taxon>
        <taxon>Suessiales</taxon>
        <taxon>Symbiodiniaceae</taxon>
        <taxon>Durusdinium</taxon>
    </lineage>
</organism>
<evidence type="ECO:0000313" key="2">
    <source>
        <dbReference type="Proteomes" id="UP001642464"/>
    </source>
</evidence>
<keyword evidence="2" id="KW-1185">Reference proteome</keyword>
<name>A0ABP0RSG1_9DINO</name>
<evidence type="ECO:0000313" key="1">
    <source>
        <dbReference type="EMBL" id="CAK9102157.1"/>
    </source>
</evidence>
<accession>A0ABP0RSG1</accession>